<accession>A0A381PSG8</accession>
<dbReference type="EMBL" id="UINC01001078">
    <property type="protein sequence ID" value="SUZ69992.1"/>
    <property type="molecule type" value="Genomic_DNA"/>
</dbReference>
<sequence length="229" mass="24284">VIGLLLALPILIAVIYRFSDEAGSGEATEEVALGMVSVMIFTLLLPLVALVFGTASLGAEIEDGTAVFLLTKPIERWRIIAIKIGVASVAAALFVVPVTMATTWIIHESPTADGLMPGLGLGALVASVLYCAVFVALSAVTSRALIFGLIYVFVWETFTTPIFDSLRWVSIREYAYGWSDAIISINDNGVFYDPHLGVTTAIVGTVVVLAAACVGGTWALTRFEIGERG</sequence>
<reference evidence="2" key="1">
    <citation type="submission" date="2018-05" db="EMBL/GenBank/DDBJ databases">
        <authorList>
            <person name="Lanie J.A."/>
            <person name="Ng W.-L."/>
            <person name="Kazmierczak K.M."/>
            <person name="Andrzejewski T.M."/>
            <person name="Davidsen T.M."/>
            <person name="Wayne K.J."/>
            <person name="Tettelin H."/>
            <person name="Glass J.I."/>
            <person name="Rusch D."/>
            <person name="Podicherti R."/>
            <person name="Tsui H.-C.T."/>
            <person name="Winkler M.E."/>
        </authorList>
    </citation>
    <scope>NUCLEOTIDE SEQUENCE</scope>
</reference>
<feature type="transmembrane region" description="Helical" evidence="1">
    <location>
        <begin position="80"/>
        <end position="106"/>
    </location>
</feature>
<dbReference type="Pfam" id="PF12679">
    <property type="entry name" value="ABC2_membrane_2"/>
    <property type="match status" value="1"/>
</dbReference>
<dbReference type="PANTHER" id="PTHR37305">
    <property type="entry name" value="INTEGRAL MEMBRANE PROTEIN-RELATED"/>
    <property type="match status" value="1"/>
</dbReference>
<feature type="transmembrane region" description="Helical" evidence="1">
    <location>
        <begin position="35"/>
        <end position="59"/>
    </location>
</feature>
<dbReference type="GO" id="GO:0005886">
    <property type="term" value="C:plasma membrane"/>
    <property type="evidence" value="ECO:0007669"/>
    <property type="project" value="UniProtKB-SubCell"/>
</dbReference>
<dbReference type="PANTHER" id="PTHR37305:SF1">
    <property type="entry name" value="MEMBRANE PROTEIN"/>
    <property type="match status" value="1"/>
</dbReference>
<gene>
    <name evidence="2" type="ORF">METZ01_LOCUS22846</name>
</gene>
<feature type="transmembrane region" description="Helical" evidence="1">
    <location>
        <begin position="118"/>
        <end position="137"/>
    </location>
</feature>
<evidence type="ECO:0000256" key="1">
    <source>
        <dbReference type="SAM" id="Phobius"/>
    </source>
</evidence>
<evidence type="ECO:0000313" key="2">
    <source>
        <dbReference type="EMBL" id="SUZ69992.1"/>
    </source>
</evidence>
<protein>
    <recommendedName>
        <fullName evidence="3">ABC-2 type transporter domain-containing protein</fullName>
    </recommendedName>
</protein>
<proteinExistence type="predicted"/>
<organism evidence="2">
    <name type="scientific">marine metagenome</name>
    <dbReference type="NCBI Taxonomy" id="408172"/>
    <lineage>
        <taxon>unclassified sequences</taxon>
        <taxon>metagenomes</taxon>
        <taxon>ecological metagenomes</taxon>
    </lineage>
</organism>
<dbReference type="GO" id="GO:0140359">
    <property type="term" value="F:ABC-type transporter activity"/>
    <property type="evidence" value="ECO:0007669"/>
    <property type="project" value="InterPro"/>
</dbReference>
<dbReference type="AlphaFoldDB" id="A0A381PSG8"/>
<feature type="non-terminal residue" evidence="2">
    <location>
        <position position="1"/>
    </location>
</feature>
<feature type="transmembrane region" description="Helical" evidence="1">
    <location>
        <begin position="144"/>
        <end position="163"/>
    </location>
</feature>
<feature type="transmembrane region" description="Helical" evidence="1">
    <location>
        <begin position="196"/>
        <end position="220"/>
    </location>
</feature>
<keyword evidence="1" id="KW-0472">Membrane</keyword>
<keyword evidence="1" id="KW-1133">Transmembrane helix</keyword>
<keyword evidence="1" id="KW-0812">Transmembrane</keyword>
<evidence type="ECO:0008006" key="3">
    <source>
        <dbReference type="Google" id="ProtNLM"/>
    </source>
</evidence>
<name>A0A381PSG8_9ZZZZ</name>